<organism evidence="1 2">
    <name type="scientific">Dreissena polymorpha</name>
    <name type="common">Zebra mussel</name>
    <name type="synonym">Mytilus polymorpha</name>
    <dbReference type="NCBI Taxonomy" id="45954"/>
    <lineage>
        <taxon>Eukaryota</taxon>
        <taxon>Metazoa</taxon>
        <taxon>Spiralia</taxon>
        <taxon>Lophotrochozoa</taxon>
        <taxon>Mollusca</taxon>
        <taxon>Bivalvia</taxon>
        <taxon>Autobranchia</taxon>
        <taxon>Heteroconchia</taxon>
        <taxon>Euheterodonta</taxon>
        <taxon>Imparidentia</taxon>
        <taxon>Neoheterodontei</taxon>
        <taxon>Myida</taxon>
        <taxon>Dreissenoidea</taxon>
        <taxon>Dreissenidae</taxon>
        <taxon>Dreissena</taxon>
    </lineage>
</organism>
<dbReference type="AlphaFoldDB" id="A0A9D4H6N7"/>
<accession>A0A9D4H6N7</accession>
<name>A0A9D4H6N7_DREPO</name>
<reference evidence="1" key="1">
    <citation type="journal article" date="2019" name="bioRxiv">
        <title>The Genome of the Zebra Mussel, Dreissena polymorpha: A Resource for Invasive Species Research.</title>
        <authorList>
            <person name="McCartney M.A."/>
            <person name="Auch B."/>
            <person name="Kono T."/>
            <person name="Mallez S."/>
            <person name="Zhang Y."/>
            <person name="Obille A."/>
            <person name="Becker A."/>
            <person name="Abrahante J.E."/>
            <person name="Garbe J."/>
            <person name="Badalamenti J.P."/>
            <person name="Herman A."/>
            <person name="Mangelson H."/>
            <person name="Liachko I."/>
            <person name="Sullivan S."/>
            <person name="Sone E.D."/>
            <person name="Koren S."/>
            <person name="Silverstein K.A.T."/>
            <person name="Beckman K.B."/>
            <person name="Gohl D.M."/>
        </authorList>
    </citation>
    <scope>NUCLEOTIDE SEQUENCE</scope>
    <source>
        <strain evidence="1">Duluth1</strain>
        <tissue evidence="1">Whole animal</tissue>
    </source>
</reference>
<evidence type="ECO:0000313" key="1">
    <source>
        <dbReference type="EMBL" id="KAH3828418.1"/>
    </source>
</evidence>
<keyword evidence="2" id="KW-1185">Reference proteome</keyword>
<gene>
    <name evidence="1" type="ORF">DPMN_130378</name>
</gene>
<dbReference type="EMBL" id="JAIWYP010000005">
    <property type="protein sequence ID" value="KAH3828418.1"/>
    <property type="molecule type" value="Genomic_DNA"/>
</dbReference>
<proteinExistence type="predicted"/>
<reference evidence="1" key="2">
    <citation type="submission" date="2020-11" db="EMBL/GenBank/DDBJ databases">
        <authorList>
            <person name="McCartney M.A."/>
            <person name="Auch B."/>
            <person name="Kono T."/>
            <person name="Mallez S."/>
            <person name="Becker A."/>
            <person name="Gohl D.M."/>
            <person name="Silverstein K.A.T."/>
            <person name="Koren S."/>
            <person name="Bechman K.B."/>
            <person name="Herman A."/>
            <person name="Abrahante J.E."/>
            <person name="Garbe J."/>
        </authorList>
    </citation>
    <scope>NUCLEOTIDE SEQUENCE</scope>
    <source>
        <strain evidence="1">Duluth1</strain>
        <tissue evidence="1">Whole animal</tissue>
    </source>
</reference>
<evidence type="ECO:0000313" key="2">
    <source>
        <dbReference type="Proteomes" id="UP000828390"/>
    </source>
</evidence>
<comment type="caution">
    <text evidence="1">The sequence shown here is derived from an EMBL/GenBank/DDBJ whole genome shotgun (WGS) entry which is preliminary data.</text>
</comment>
<protein>
    <recommendedName>
        <fullName evidence="3">DDE Tnp4 domain-containing protein</fullName>
    </recommendedName>
</protein>
<evidence type="ECO:0008006" key="3">
    <source>
        <dbReference type="Google" id="ProtNLM"/>
    </source>
</evidence>
<sequence length="88" mass="9548">MSLPTIAANLTRIAGGFRDRWNFPHTLGAIDGIHIACKYPPRSGSTFLTTRSTSAMSCYLWILTTSSSGLTLEAVVLHPMRSYGTSLT</sequence>
<dbReference type="Proteomes" id="UP000828390">
    <property type="component" value="Unassembled WGS sequence"/>
</dbReference>